<keyword evidence="2" id="KW-1185">Reference proteome</keyword>
<reference evidence="1 2" key="1">
    <citation type="journal article" date="2019" name="Antonie Van Leeuwenhoek">
        <title>Description of 'Ca. Methylobacter oryzae' KRF1, a novel species from the environmentally important Methylobacter clade 2.</title>
        <authorList>
            <person name="Khatri K."/>
            <person name="Mohite J.A."/>
            <person name="Pandit P.S."/>
            <person name="Bahulikar R."/>
            <person name="Rahalkar M.C."/>
        </authorList>
    </citation>
    <scope>NUCLEOTIDE SEQUENCE [LARGE SCALE GENOMIC DNA]</scope>
    <source>
        <strain evidence="1 2">KRF1</strain>
    </source>
</reference>
<dbReference type="Proteomes" id="UP000733744">
    <property type="component" value="Unassembled WGS sequence"/>
</dbReference>
<dbReference type="EMBL" id="RYFG02000024">
    <property type="protein sequence ID" value="TRX00912.1"/>
    <property type="molecule type" value="Genomic_DNA"/>
</dbReference>
<comment type="caution">
    <text evidence="1">The sequence shown here is derived from an EMBL/GenBank/DDBJ whole genome shotgun (WGS) entry which is preliminary data.</text>
</comment>
<evidence type="ECO:0000313" key="1">
    <source>
        <dbReference type="EMBL" id="TRX00912.1"/>
    </source>
</evidence>
<protein>
    <submittedName>
        <fullName evidence="1">Pyocin activator protein PrtN</fullName>
    </submittedName>
</protein>
<name>A0ABY3CDV6_9GAMM</name>
<sequence>MADSIKPSTYFGLMAEFQKAHIPIIEIGEKYFGYDSEKSKREAARGKYPFPVFRLGSNKTTWMVAIEDFAAYLDQVKEKAKKEYRAAKG</sequence>
<evidence type="ECO:0000313" key="2">
    <source>
        <dbReference type="Proteomes" id="UP000733744"/>
    </source>
</evidence>
<accession>A0ABY3CDV6</accession>
<organism evidence="1 2">
    <name type="scientific">Candidatus Methylobacter oryzae</name>
    <dbReference type="NCBI Taxonomy" id="2497749"/>
    <lineage>
        <taxon>Bacteria</taxon>
        <taxon>Pseudomonadati</taxon>
        <taxon>Pseudomonadota</taxon>
        <taxon>Gammaproteobacteria</taxon>
        <taxon>Methylococcales</taxon>
        <taxon>Methylococcaceae</taxon>
        <taxon>Methylobacter</taxon>
    </lineage>
</organism>
<dbReference type="RefSeq" id="WP_127028954.1">
    <property type="nucleotide sequence ID" value="NZ_RYFG02000024.1"/>
</dbReference>
<gene>
    <name evidence="1" type="ORF">EKO24_004745</name>
</gene>
<dbReference type="InterPro" id="IPR020518">
    <property type="entry name" value="Tscrpt_reg_PrtN"/>
</dbReference>
<proteinExistence type="predicted"/>
<dbReference type="Pfam" id="PF11112">
    <property type="entry name" value="PyocinActivator"/>
    <property type="match status" value="1"/>
</dbReference>